<dbReference type="PROSITE" id="PS00614">
    <property type="entry name" value="IGPS"/>
    <property type="match status" value="1"/>
</dbReference>
<feature type="domain" description="Indole-3-glycerol phosphate synthase" evidence="10">
    <location>
        <begin position="4"/>
        <end position="257"/>
    </location>
</feature>
<dbReference type="HAMAP" id="MF_00134_B">
    <property type="entry name" value="IGPS_B"/>
    <property type="match status" value="1"/>
</dbReference>
<comment type="pathway">
    <text evidence="2 9">Amino-acid biosynthesis; L-tryptophan biosynthesis; L-tryptophan from chorismate: step 4/5.</text>
</comment>
<dbReference type="GO" id="GO:0000162">
    <property type="term" value="P:L-tryptophan biosynthetic process"/>
    <property type="evidence" value="ECO:0007669"/>
    <property type="project" value="UniProtKB-UniRule"/>
</dbReference>
<dbReference type="FunFam" id="3.20.20.70:FF:000024">
    <property type="entry name" value="Indole-3-glycerol phosphate synthase"/>
    <property type="match status" value="1"/>
</dbReference>
<comment type="catalytic activity">
    <reaction evidence="1 9">
        <text>1-(2-carboxyphenylamino)-1-deoxy-D-ribulose 5-phosphate + H(+) = (1S,2R)-1-C-(indol-3-yl)glycerol 3-phosphate + CO2 + H2O</text>
        <dbReference type="Rhea" id="RHEA:23476"/>
        <dbReference type="ChEBI" id="CHEBI:15377"/>
        <dbReference type="ChEBI" id="CHEBI:15378"/>
        <dbReference type="ChEBI" id="CHEBI:16526"/>
        <dbReference type="ChEBI" id="CHEBI:58613"/>
        <dbReference type="ChEBI" id="CHEBI:58866"/>
        <dbReference type="EC" id="4.1.1.48"/>
    </reaction>
</comment>
<name>A0A2N5N2X1_9BACL</name>
<dbReference type="PANTHER" id="PTHR22854">
    <property type="entry name" value="TRYPTOPHAN BIOSYNTHESIS PROTEIN"/>
    <property type="match status" value="1"/>
</dbReference>
<dbReference type="Pfam" id="PF00218">
    <property type="entry name" value="IGPS"/>
    <property type="match status" value="1"/>
</dbReference>
<comment type="caution">
    <text evidence="11">The sequence shown here is derived from an EMBL/GenBank/DDBJ whole genome shotgun (WGS) entry which is preliminary data.</text>
</comment>
<dbReference type="GO" id="GO:0004425">
    <property type="term" value="F:indole-3-glycerol-phosphate synthase activity"/>
    <property type="evidence" value="ECO:0007669"/>
    <property type="project" value="UniProtKB-UniRule"/>
</dbReference>
<evidence type="ECO:0000256" key="6">
    <source>
        <dbReference type="ARBA" id="ARBA00022822"/>
    </source>
</evidence>
<keyword evidence="6 9" id="KW-0822">Tryptophan biosynthesis</keyword>
<reference evidence="11 12" key="1">
    <citation type="submission" date="2017-05" db="EMBL/GenBank/DDBJ databases">
        <title>Functional genome analysis of Paenibacillus pasadenensis strain R16: insights on endophytic life style and antifungal activity.</title>
        <authorList>
            <person name="Passera A."/>
            <person name="Marcolungo L."/>
            <person name="Casati P."/>
            <person name="Brasca M."/>
            <person name="Quaglino F."/>
            <person name="Delledonne M."/>
        </authorList>
    </citation>
    <scope>NUCLEOTIDE SEQUENCE [LARGE SCALE GENOMIC DNA]</scope>
    <source>
        <strain evidence="11 12">R16</strain>
    </source>
</reference>
<evidence type="ECO:0000256" key="9">
    <source>
        <dbReference type="HAMAP-Rule" id="MF_00134"/>
    </source>
</evidence>
<dbReference type="AlphaFoldDB" id="A0A2N5N2X1"/>
<keyword evidence="5 9" id="KW-0210">Decarboxylase</keyword>
<evidence type="ECO:0000256" key="4">
    <source>
        <dbReference type="ARBA" id="ARBA00022605"/>
    </source>
</evidence>
<evidence type="ECO:0000256" key="5">
    <source>
        <dbReference type="ARBA" id="ARBA00022793"/>
    </source>
</evidence>
<keyword evidence="8 9" id="KW-0456">Lyase</keyword>
<keyword evidence="12" id="KW-1185">Reference proteome</keyword>
<dbReference type="InterPro" id="IPR013798">
    <property type="entry name" value="Indole-3-glycerol_P_synth_dom"/>
</dbReference>
<evidence type="ECO:0000256" key="2">
    <source>
        <dbReference type="ARBA" id="ARBA00004696"/>
    </source>
</evidence>
<evidence type="ECO:0000256" key="7">
    <source>
        <dbReference type="ARBA" id="ARBA00023141"/>
    </source>
</evidence>
<organism evidence="11 12">
    <name type="scientific">Paenibacillus pasadenensis</name>
    <dbReference type="NCBI Taxonomy" id="217090"/>
    <lineage>
        <taxon>Bacteria</taxon>
        <taxon>Bacillati</taxon>
        <taxon>Bacillota</taxon>
        <taxon>Bacilli</taxon>
        <taxon>Bacillales</taxon>
        <taxon>Paenibacillaceae</taxon>
        <taxon>Paenibacillus</taxon>
    </lineage>
</organism>
<comment type="similarity">
    <text evidence="3 9">Belongs to the TrpC family.</text>
</comment>
<dbReference type="Gene3D" id="3.20.20.70">
    <property type="entry name" value="Aldolase class I"/>
    <property type="match status" value="1"/>
</dbReference>
<dbReference type="NCBIfam" id="NF001377">
    <property type="entry name" value="PRK00278.2-4"/>
    <property type="match status" value="1"/>
</dbReference>
<dbReference type="InterPro" id="IPR013785">
    <property type="entry name" value="Aldolase_TIM"/>
</dbReference>
<dbReference type="SUPFAM" id="SSF51366">
    <property type="entry name" value="Ribulose-phoshate binding barrel"/>
    <property type="match status" value="1"/>
</dbReference>
<dbReference type="EC" id="4.1.1.48" evidence="9"/>
<evidence type="ECO:0000256" key="8">
    <source>
        <dbReference type="ARBA" id="ARBA00023239"/>
    </source>
</evidence>
<evidence type="ECO:0000313" key="11">
    <source>
        <dbReference type="EMBL" id="PLT44681.1"/>
    </source>
</evidence>
<dbReference type="InterPro" id="IPR045186">
    <property type="entry name" value="Indole-3-glycerol_P_synth"/>
</dbReference>
<dbReference type="OrthoDB" id="9804217at2"/>
<accession>A0A2N5N2X1</accession>
<evidence type="ECO:0000256" key="1">
    <source>
        <dbReference type="ARBA" id="ARBA00001633"/>
    </source>
</evidence>
<dbReference type="PANTHER" id="PTHR22854:SF2">
    <property type="entry name" value="INDOLE-3-GLYCEROL-PHOSPHATE SYNTHASE"/>
    <property type="match status" value="1"/>
</dbReference>
<dbReference type="UniPathway" id="UPA00035">
    <property type="reaction ID" value="UER00043"/>
</dbReference>
<sequence>MFMLDEIVAHKRVELERKKREASAARLRDKLAAARAPRDFRGALKAPGISLIAEIKRKSPSKGEFRAKFEPEQLARAYEAGGASAISVLADEAFFGNGASVVEQVANLGGLSLPVMYKDFIVDEYQILEARAVGADAALVIVRSVPDDRQLAELLALAGELGMGVIAECFTPADAERALGAGAKIVGINNRDLQTFEVDIRRAGQIRALLGEDIVTVSESGMHSRSDALQAQSDGFDAMLVGEAILSAADPGEAVRRFVGREAEGGAAEEAAAGKEGVAG</sequence>
<evidence type="ECO:0000259" key="10">
    <source>
        <dbReference type="Pfam" id="PF00218"/>
    </source>
</evidence>
<keyword evidence="4 9" id="KW-0028">Amino-acid biosynthesis</keyword>
<protein>
    <recommendedName>
        <fullName evidence="9">Indole-3-glycerol phosphate synthase</fullName>
        <shortName evidence="9">IGPS</shortName>
        <ecNumber evidence="9">4.1.1.48</ecNumber>
    </recommendedName>
</protein>
<dbReference type="CDD" id="cd00331">
    <property type="entry name" value="IGPS"/>
    <property type="match status" value="1"/>
</dbReference>
<dbReference type="RefSeq" id="WP_084136741.1">
    <property type="nucleotide sequence ID" value="NZ_BIMM01000029.1"/>
</dbReference>
<gene>
    <name evidence="9" type="primary">trpC</name>
    <name evidence="11" type="ORF">B8V81_3112</name>
</gene>
<dbReference type="EMBL" id="NFEZ01000004">
    <property type="protein sequence ID" value="PLT44681.1"/>
    <property type="molecule type" value="Genomic_DNA"/>
</dbReference>
<evidence type="ECO:0000313" key="12">
    <source>
        <dbReference type="Proteomes" id="UP000234789"/>
    </source>
</evidence>
<dbReference type="GO" id="GO:0004640">
    <property type="term" value="F:phosphoribosylanthranilate isomerase activity"/>
    <property type="evidence" value="ECO:0007669"/>
    <property type="project" value="TreeGrafter"/>
</dbReference>
<evidence type="ECO:0000256" key="3">
    <source>
        <dbReference type="ARBA" id="ARBA00008737"/>
    </source>
</evidence>
<proteinExistence type="inferred from homology"/>
<keyword evidence="7 9" id="KW-0057">Aromatic amino acid biosynthesis</keyword>
<dbReference type="InterPro" id="IPR011060">
    <property type="entry name" value="RibuloseP-bd_barrel"/>
</dbReference>
<dbReference type="InterPro" id="IPR001468">
    <property type="entry name" value="Indole-3-GlycerolPSynthase_CS"/>
</dbReference>
<dbReference type="Proteomes" id="UP000234789">
    <property type="component" value="Unassembled WGS sequence"/>
</dbReference>